<dbReference type="NCBIfam" id="TIGR01509">
    <property type="entry name" value="HAD-SF-IA-v3"/>
    <property type="match status" value="1"/>
</dbReference>
<organism evidence="4 5">
    <name type="scientific">Ectobacillus ponti</name>
    <dbReference type="NCBI Taxonomy" id="2961894"/>
    <lineage>
        <taxon>Bacteria</taxon>
        <taxon>Bacillati</taxon>
        <taxon>Bacillota</taxon>
        <taxon>Bacilli</taxon>
        <taxon>Bacillales</taxon>
        <taxon>Bacillaceae</taxon>
        <taxon>Ectobacillus</taxon>
    </lineage>
</organism>
<protein>
    <submittedName>
        <fullName evidence="4">HAD family hydrolase</fullName>
    </submittedName>
</protein>
<dbReference type="PANTHER" id="PTHR18901:SF38">
    <property type="entry name" value="PSEUDOURIDINE-5'-PHOSPHATASE"/>
    <property type="match status" value="1"/>
</dbReference>
<dbReference type="PANTHER" id="PTHR18901">
    <property type="entry name" value="2-DEOXYGLUCOSE-6-PHOSPHATE PHOSPHATASE 2"/>
    <property type="match status" value="1"/>
</dbReference>
<dbReference type="InterPro" id="IPR023198">
    <property type="entry name" value="PGP-like_dom2"/>
</dbReference>
<dbReference type="Gene3D" id="3.40.50.1000">
    <property type="entry name" value="HAD superfamily/HAD-like"/>
    <property type="match status" value="1"/>
</dbReference>
<evidence type="ECO:0000256" key="3">
    <source>
        <dbReference type="ARBA" id="ARBA00022801"/>
    </source>
</evidence>
<comment type="similarity">
    <text evidence="1">Belongs to the HAD-like hydrolase superfamily. CbbY/CbbZ/Gph/YieH family.</text>
</comment>
<accession>A0AA42BQ96</accession>
<dbReference type="Proteomes" id="UP001156102">
    <property type="component" value="Unassembled WGS sequence"/>
</dbReference>
<dbReference type="SFLD" id="SFLDG01129">
    <property type="entry name" value="C1.5:_HAD__Beta-PGM__Phosphata"/>
    <property type="match status" value="1"/>
</dbReference>
<dbReference type="EMBL" id="JANCLT010000007">
    <property type="protein sequence ID" value="MCP8969642.1"/>
    <property type="molecule type" value="Genomic_DNA"/>
</dbReference>
<gene>
    <name evidence="4" type="ORF">NK662_14000</name>
</gene>
<keyword evidence="5" id="KW-1185">Reference proteome</keyword>
<keyword evidence="3 4" id="KW-0378">Hydrolase</keyword>
<evidence type="ECO:0000256" key="2">
    <source>
        <dbReference type="ARBA" id="ARBA00022723"/>
    </source>
</evidence>
<dbReference type="Pfam" id="PF13419">
    <property type="entry name" value="HAD_2"/>
    <property type="match status" value="1"/>
</dbReference>
<dbReference type="SUPFAM" id="SSF56784">
    <property type="entry name" value="HAD-like"/>
    <property type="match status" value="1"/>
</dbReference>
<dbReference type="PRINTS" id="PR00413">
    <property type="entry name" value="HADHALOGNASE"/>
</dbReference>
<dbReference type="FunFam" id="3.40.50.1000:FF:000036">
    <property type="entry name" value="HAD family hydrolase"/>
    <property type="match status" value="1"/>
</dbReference>
<reference evidence="4" key="1">
    <citation type="submission" date="2022-07" db="EMBL/GenBank/DDBJ databases">
        <authorList>
            <person name="Li W.-J."/>
            <person name="Deng Q.-Q."/>
        </authorList>
    </citation>
    <scope>NUCLEOTIDE SEQUENCE</scope>
    <source>
        <strain evidence="4">SYSU M60031</strain>
    </source>
</reference>
<dbReference type="CDD" id="cd16423">
    <property type="entry name" value="HAD_BPGM-like"/>
    <property type="match status" value="1"/>
</dbReference>
<dbReference type="InterPro" id="IPR023214">
    <property type="entry name" value="HAD_sf"/>
</dbReference>
<comment type="caution">
    <text evidence="4">The sequence shown here is derived from an EMBL/GenBank/DDBJ whole genome shotgun (WGS) entry which is preliminary data.</text>
</comment>
<dbReference type="GO" id="GO:0046872">
    <property type="term" value="F:metal ion binding"/>
    <property type="evidence" value="ECO:0007669"/>
    <property type="project" value="UniProtKB-KW"/>
</dbReference>
<dbReference type="SFLD" id="SFLDG01135">
    <property type="entry name" value="C1.5.6:_HAD__Beta-PGM__Phospha"/>
    <property type="match status" value="1"/>
</dbReference>
<dbReference type="Gene3D" id="1.10.150.240">
    <property type="entry name" value="Putative phosphatase, domain 2"/>
    <property type="match status" value="1"/>
</dbReference>
<sequence length="217" mass="24221">MVKAVIFDFDGLIVDTETVWYDVFREVFAEHGCDLPLEVFGKAVGTTDEMLLAHYYQYAKKPVEADELQRLADKRYSGRMLDLQPREGVLDYLQEAKELGLQVGLASSSSRAWIEGFLERFGIRPHFEVLKTKEDVAKVKPDPALYVQAAAALGVRPVEAIAFEDSLNGSIAARRAGLHCVIVPNQVTGHLAFTDYALRLNSMSEKALKDVVQFIRG</sequence>
<dbReference type="GO" id="GO:0016787">
    <property type="term" value="F:hydrolase activity"/>
    <property type="evidence" value="ECO:0007669"/>
    <property type="project" value="UniProtKB-KW"/>
</dbReference>
<dbReference type="InterPro" id="IPR006439">
    <property type="entry name" value="HAD-SF_hydro_IA"/>
</dbReference>
<evidence type="ECO:0000313" key="4">
    <source>
        <dbReference type="EMBL" id="MCP8969642.1"/>
    </source>
</evidence>
<dbReference type="RefSeq" id="WP_254759564.1">
    <property type="nucleotide sequence ID" value="NZ_JANCLT010000007.1"/>
</dbReference>
<name>A0AA42BQ96_9BACI</name>
<dbReference type="AlphaFoldDB" id="A0AA42BQ96"/>
<keyword evidence="2" id="KW-0479">Metal-binding</keyword>
<dbReference type="InterPro" id="IPR041492">
    <property type="entry name" value="HAD_2"/>
</dbReference>
<proteinExistence type="inferred from homology"/>
<dbReference type="InterPro" id="IPR036412">
    <property type="entry name" value="HAD-like_sf"/>
</dbReference>
<evidence type="ECO:0000256" key="1">
    <source>
        <dbReference type="ARBA" id="ARBA00006171"/>
    </source>
</evidence>
<evidence type="ECO:0000313" key="5">
    <source>
        <dbReference type="Proteomes" id="UP001156102"/>
    </source>
</evidence>
<dbReference type="SFLD" id="SFLDS00003">
    <property type="entry name" value="Haloacid_Dehalogenase"/>
    <property type="match status" value="1"/>
</dbReference>